<dbReference type="STRING" id="45882.A0A0V1CG16"/>
<dbReference type="OrthoDB" id="248320at2759"/>
<evidence type="ECO:0000313" key="3">
    <source>
        <dbReference type="EMBL" id="KRY48217.1"/>
    </source>
</evidence>
<dbReference type="Proteomes" id="UP000054653">
    <property type="component" value="Unassembled WGS sequence"/>
</dbReference>
<accession>A0A0V1CG16</accession>
<gene>
    <name evidence="3" type="primary">Nup214</name>
    <name evidence="3" type="ORF">T03_3471</name>
</gene>
<dbReference type="Gene3D" id="2.130.10.10">
    <property type="entry name" value="YVTN repeat-like/Quinoprotein amine dehydrogenase"/>
    <property type="match status" value="1"/>
</dbReference>
<reference evidence="3 4" key="1">
    <citation type="submission" date="2015-01" db="EMBL/GenBank/DDBJ databases">
        <title>Evolution of Trichinella species and genotypes.</title>
        <authorList>
            <person name="Korhonen P.K."/>
            <person name="Edoardo P."/>
            <person name="Giuseppe L.R."/>
            <person name="Gasser R.B."/>
        </authorList>
    </citation>
    <scope>NUCLEOTIDE SEQUENCE [LARGE SCALE GENOMIC DNA]</scope>
    <source>
        <strain evidence="3">ISS120</strain>
    </source>
</reference>
<keyword evidence="4" id="KW-1185">Reference proteome</keyword>
<feature type="region of interest" description="Disordered" evidence="2">
    <location>
        <begin position="1486"/>
        <end position="1519"/>
    </location>
</feature>
<dbReference type="SUPFAM" id="SSF117289">
    <property type="entry name" value="Nucleoporin domain"/>
    <property type="match status" value="1"/>
</dbReference>
<name>A0A0V1CG16_TRIBR</name>
<organism evidence="3 4">
    <name type="scientific">Trichinella britovi</name>
    <name type="common">Parasitic roundworm</name>
    <dbReference type="NCBI Taxonomy" id="45882"/>
    <lineage>
        <taxon>Eukaryota</taxon>
        <taxon>Metazoa</taxon>
        <taxon>Ecdysozoa</taxon>
        <taxon>Nematoda</taxon>
        <taxon>Enoplea</taxon>
        <taxon>Dorylaimia</taxon>
        <taxon>Trichinellida</taxon>
        <taxon>Trichinellidae</taxon>
        <taxon>Trichinella</taxon>
    </lineage>
</organism>
<sequence>MLPRSALTVPSIHCIGSSSLGEDSPLICSAVITPGLSISRTCSCSVESFAYFLSLMIRILRYPILYLCTSPIHRIQFHISLSNCLFLPPPGVVDTRFFLYFHCPYLFLLLCCCQDTPSKFVYHCHHMVLSVCCNLASACSKLSGNIFRLFIQEANLSYSLHQTVLLLPARGTISNVRKGFNNDNQISSLKKMRSTIVRAKRTIWAKLFPEVDDVEQKISFNVITISQKYGILFVALGNVVKMFPTSFVHGIVENFEYRMSETYAILESTSISVQNSVTCIQCNCAGNRLAICVDDGGTPAAFIYEIENINSTSKHIARIQISCGHSTGLKDFRWNPNLTECFSVVLNDGTLSVMKTKNNKFRLVGKTTTTDILCCMFFVCLTAWEPLGKRLVAGLSNGKFSIYSVTLNQCSTFDPPPNLPASKFSVIDAIWFNNSEVLLVYAAVDDRKQTFLVQATVSDHKPPSISYGPLIDIQPQIFIDSFPNCSRLAFIVVVFRNVLLYSSTVGCEVVVLIRDVDSKNWTRCVETESDDDYLVFPTHLYKGDFSAVGMVFDLTNEKPTKTGEGDTFPPFPYIHVFSSEAGLISWRIELLNKRDVPFCRGVAAPQGCKLATPKLVKQSDVIVDGQIRDDNKQLSSSNTVHGHNLSLNLNAAVVNSVSSVMDLRDKSSEHISGVKSLSYIKQRIDEKLSTVSKLQISGNDPLESPDAAVALNSDDVNSLVINILSKKLTISRKHFCEPIQSKISDNLLSVLQSEVEFFQTKWNGEKERLQRLEQCCSNLRLMSVNMQAYLETMVMYLEQERDGNRYCSMQAYPLTPEQEQRMLNLQVMHDRLQAAVDDICQQVEDIRQNLNRYEDMNDPQAWSMICKSFSNIHKASELRFKKLRQLKDQLEKLPFQEHSSLNTSICSKIEEWKNENSFSRIIYPPRLFETDVENKQPSVKRDAQRRLKQYVRQFREPRIIQVDPFLFECSSKDTNDEMASLFRQTFSMPQSSSVLPKEKMLFAKPTVRSPVVSKVEDAHPTVEKQQNVTTVQLSNKADLTSVGNQAVGKMPSTPSSTKDENVNFKPEVSKFVTTLKHEEPPLLTAEIAPTISVGKSLFETETKSELKPAEFKFVLPAPVQTSVEETEISETLSTVSFAGAKVSQSCEIEDKPSVKNDAILTAKLSADKANDTDEKKMVNDAAVENEMPNKTVEQAAVEQQQSADETVVDSNNSQPSAVLVDEKNEDVEKLVEEVPAVAKEENAVDMDSEVAAPPVDIFNGFSFKVNQEPSVGSDFSFCGLGGKPTPEAAVRNVFAGNTSFGTAVVSKPSSTVAQPSSLGLFGSATTFTAPSGPSLFGGQAAVCDPGPFSGGSGSESIAQKGFAVFSTSASTASVSPSAPAFGSAGASAFGGPPTFGSAPTFGGSPSFGGAPTFGASSSPSFGSPPAFGSTSPPKFGQGQGLFGSLTSFNQISQPTTGFSTYIFIYSFANANSVSFGALASTFGGASQTNPVGNTALQQQQQQPQQQQQQQQSSFTQWRG</sequence>
<feature type="compositionally biased region" description="Low complexity" evidence="2">
    <location>
        <begin position="1407"/>
        <end position="1433"/>
    </location>
</feature>
<dbReference type="InterPro" id="IPR015943">
    <property type="entry name" value="WD40/YVTN_repeat-like_dom_sf"/>
</dbReference>
<proteinExistence type="predicted"/>
<evidence type="ECO:0000256" key="2">
    <source>
        <dbReference type="SAM" id="MobiDB-lite"/>
    </source>
</evidence>
<feature type="compositionally biased region" description="Low complexity" evidence="2">
    <location>
        <begin position="1497"/>
        <end position="1511"/>
    </location>
</feature>
<feature type="region of interest" description="Disordered" evidence="2">
    <location>
        <begin position="1400"/>
        <end position="1435"/>
    </location>
</feature>
<dbReference type="EMBL" id="JYDI01000214">
    <property type="protein sequence ID" value="KRY48217.1"/>
    <property type="molecule type" value="Genomic_DNA"/>
</dbReference>
<feature type="coiled-coil region" evidence="1">
    <location>
        <begin position="829"/>
        <end position="893"/>
    </location>
</feature>
<keyword evidence="1" id="KW-0175">Coiled coil</keyword>
<protein>
    <submittedName>
        <fullName evidence="3">Nuclear pore complex protein</fullName>
    </submittedName>
</protein>
<feature type="compositionally biased region" description="Polar residues" evidence="2">
    <location>
        <begin position="1486"/>
        <end position="1496"/>
    </location>
</feature>
<evidence type="ECO:0000256" key="1">
    <source>
        <dbReference type="SAM" id="Coils"/>
    </source>
</evidence>
<comment type="caution">
    <text evidence="3">The sequence shown here is derived from an EMBL/GenBank/DDBJ whole genome shotgun (WGS) entry which is preliminary data.</text>
</comment>
<dbReference type="OMA" id="ICKGMVS"/>
<evidence type="ECO:0000313" key="4">
    <source>
        <dbReference type="Proteomes" id="UP000054653"/>
    </source>
</evidence>